<accession>B7PD18</accession>
<dbReference type="Proteomes" id="UP000001555">
    <property type="component" value="Unassembled WGS sequence"/>
</dbReference>
<keyword evidence="4" id="KW-1185">Reference proteome</keyword>
<dbReference type="OrthoDB" id="7486164at2759"/>
<feature type="region of interest" description="Disordered" evidence="1">
    <location>
        <begin position="1"/>
        <end position="22"/>
    </location>
</feature>
<dbReference type="EMBL" id="DS688058">
    <property type="protein sequence ID" value="EEC04490.1"/>
    <property type="molecule type" value="Genomic_DNA"/>
</dbReference>
<reference evidence="3" key="2">
    <citation type="submission" date="2020-05" db="UniProtKB">
        <authorList>
            <consortium name="EnsemblMetazoa"/>
        </authorList>
    </citation>
    <scope>IDENTIFICATION</scope>
    <source>
        <strain evidence="3">wikel</strain>
    </source>
</reference>
<protein>
    <submittedName>
        <fullName evidence="2 3">Uncharacterized protein</fullName>
    </submittedName>
</protein>
<dbReference type="VEuPathDB" id="VectorBase:ISCW017449"/>
<proteinExistence type="predicted"/>
<evidence type="ECO:0000313" key="4">
    <source>
        <dbReference type="Proteomes" id="UP000001555"/>
    </source>
</evidence>
<dbReference type="VEuPathDB" id="VectorBase:ISCP_037580"/>
<reference evidence="2 4" key="1">
    <citation type="submission" date="2008-03" db="EMBL/GenBank/DDBJ databases">
        <title>Annotation of Ixodes scapularis.</title>
        <authorList>
            <consortium name="Ixodes scapularis Genome Project Consortium"/>
            <person name="Caler E."/>
            <person name="Hannick L.I."/>
            <person name="Bidwell S."/>
            <person name="Joardar V."/>
            <person name="Thiagarajan M."/>
            <person name="Amedeo P."/>
            <person name="Galinsky K.J."/>
            <person name="Schobel S."/>
            <person name="Inman J."/>
            <person name="Hostetler J."/>
            <person name="Miller J."/>
            <person name="Hammond M."/>
            <person name="Megy K."/>
            <person name="Lawson D."/>
            <person name="Kodira C."/>
            <person name="Sutton G."/>
            <person name="Meyer J."/>
            <person name="Hill C.A."/>
            <person name="Birren B."/>
            <person name="Nene V."/>
            <person name="Collins F."/>
            <person name="Alarcon-Chaidez F."/>
            <person name="Wikel S."/>
            <person name="Strausberg R."/>
        </authorList>
    </citation>
    <scope>NUCLEOTIDE SEQUENCE [LARGE SCALE GENOMIC DNA]</scope>
    <source>
        <strain evidence="4">Wikel</strain>
        <strain evidence="2">Wikel colony</strain>
    </source>
</reference>
<organism>
    <name type="scientific">Ixodes scapularis</name>
    <name type="common">Black-legged tick</name>
    <name type="synonym">Deer tick</name>
    <dbReference type="NCBI Taxonomy" id="6945"/>
    <lineage>
        <taxon>Eukaryota</taxon>
        <taxon>Metazoa</taxon>
        <taxon>Ecdysozoa</taxon>
        <taxon>Arthropoda</taxon>
        <taxon>Chelicerata</taxon>
        <taxon>Arachnida</taxon>
        <taxon>Acari</taxon>
        <taxon>Parasitiformes</taxon>
        <taxon>Ixodida</taxon>
        <taxon>Ixodoidea</taxon>
        <taxon>Ixodidae</taxon>
        <taxon>Ixodinae</taxon>
        <taxon>Ixodes</taxon>
    </lineage>
</organism>
<dbReference type="InParanoid" id="B7PD18"/>
<dbReference type="HOGENOM" id="CLU_1519532_0_0_1"/>
<evidence type="ECO:0000313" key="3">
    <source>
        <dbReference type="EnsemblMetazoa" id="ISCW017449-PA"/>
    </source>
</evidence>
<dbReference type="EnsemblMetazoa" id="ISCW017449-RA">
    <property type="protein sequence ID" value="ISCW017449-PA"/>
    <property type="gene ID" value="ISCW017449"/>
</dbReference>
<gene>
    <name evidence="2" type="ORF">IscW_ISCW017449</name>
</gene>
<evidence type="ECO:0000256" key="1">
    <source>
        <dbReference type="SAM" id="MobiDB-lite"/>
    </source>
</evidence>
<sequence length="177" mass="19463">MTELRWQGPKGKKPHAAGRARTLRERPEVRQIFVSLVLPRHTNRRGGSPNQRFIFWFNWQARLFNESVKNLCIGAPERSPTWTTASRTFRQVRFLAADGVHPSFLGVALMAEHLREILPRGAPPPLPLWSASPSSVAVAADADAFRTTGLPLTRAIGGSGFESPSVLPTCGGEHHGP</sequence>
<dbReference type="AlphaFoldDB" id="B7PD18"/>
<dbReference type="EMBL" id="ABJB010433555">
    <property type="status" value="NOT_ANNOTATED_CDS"/>
    <property type="molecule type" value="Genomic_DNA"/>
</dbReference>
<evidence type="ECO:0000313" key="2">
    <source>
        <dbReference type="EMBL" id="EEC04490.1"/>
    </source>
</evidence>
<dbReference type="PaxDb" id="6945-B7PD18"/>
<dbReference type="VEuPathDB" id="VectorBase:ISCI017449"/>
<name>B7PD18_IXOSC</name>
<dbReference type="SUPFAM" id="SSF52266">
    <property type="entry name" value="SGNH hydrolase"/>
    <property type="match status" value="1"/>
</dbReference>